<evidence type="ECO:0000313" key="4">
    <source>
        <dbReference type="Proteomes" id="UP000266206"/>
    </source>
</evidence>
<comment type="caution">
    <text evidence="3">The sequence shown here is derived from an EMBL/GenBank/DDBJ whole genome shotgun (WGS) entry which is preliminary data.</text>
</comment>
<sequence>MSNDTVNPLVLAVNFTPDELHELLRQAIELGASDITIQSGDYVWAEIKRLYQPLTNRVLEHSEVERALMFLYNSSGAAILQNGEDLDFEVEISARQGDPNDVRRFRANATACRVGAVSRGISMTLRIIPGVPPPLAALNIPQTIKETIFPEYGLVLIVGTTGSGKSTLLASCNRHRLENATAPVKILTYEEPIEFVYTGLAQNRMPQPSQVAIGRNLKSFSEAGRNAMRRKGGVIIMGESRDPESVQACFEMSMSGHAVYSTVHADTPAEVFGRMISFYPEDAQPAAANKLLDSLRLIVAQKLARTTDGQVVAIRSWFVMDRAAKQALSQTRYYEWGPLVTEMMDQVGTSFDQQCLPLLRDERISYETFLKVTSMTPNEAREFLTKHELNERIETPALLDDHQEASHA</sequence>
<dbReference type="Gene3D" id="3.40.50.300">
    <property type="entry name" value="P-loop containing nucleotide triphosphate hydrolases"/>
    <property type="match status" value="1"/>
</dbReference>
<dbReference type="PANTHER" id="PTHR30486">
    <property type="entry name" value="TWITCHING MOTILITY PROTEIN PILT"/>
    <property type="match status" value="1"/>
</dbReference>
<accession>A0A3A1YU06</accession>
<dbReference type="Pfam" id="PF00437">
    <property type="entry name" value="T2SSE"/>
    <property type="match status" value="1"/>
</dbReference>
<comment type="similarity">
    <text evidence="1">Belongs to the GSP E family.</text>
</comment>
<evidence type="ECO:0000313" key="3">
    <source>
        <dbReference type="EMBL" id="RIY41001.1"/>
    </source>
</evidence>
<dbReference type="AlphaFoldDB" id="A0A3A1YU06"/>
<dbReference type="Proteomes" id="UP000266206">
    <property type="component" value="Unassembled WGS sequence"/>
</dbReference>
<dbReference type="RefSeq" id="WP_119516002.1">
    <property type="nucleotide sequence ID" value="NZ_NQYH01000005.1"/>
</dbReference>
<dbReference type="EMBL" id="NQYH01000005">
    <property type="protein sequence ID" value="RIY41001.1"/>
    <property type="molecule type" value="Genomic_DNA"/>
</dbReference>
<dbReference type="Gene3D" id="3.30.450.90">
    <property type="match status" value="1"/>
</dbReference>
<reference evidence="3 4" key="1">
    <citation type="submission" date="2017-08" db="EMBL/GenBank/DDBJ databases">
        <title>Pusillimonas indicus sp. nov., a member of the family Alcaligenaceae isolated from surface seawater.</title>
        <authorList>
            <person name="Li J."/>
        </authorList>
    </citation>
    <scope>NUCLEOTIDE SEQUENCE [LARGE SCALE GENOMIC DNA]</scope>
    <source>
        <strain evidence="3 4">L52-1-41</strain>
    </source>
</reference>
<feature type="domain" description="Bacterial type II secretion system protein E" evidence="2">
    <location>
        <begin position="142"/>
        <end position="310"/>
    </location>
</feature>
<dbReference type="GO" id="GO:0016887">
    <property type="term" value="F:ATP hydrolysis activity"/>
    <property type="evidence" value="ECO:0007669"/>
    <property type="project" value="InterPro"/>
</dbReference>
<evidence type="ECO:0000256" key="1">
    <source>
        <dbReference type="ARBA" id="ARBA00006611"/>
    </source>
</evidence>
<dbReference type="OrthoDB" id="5790493at2"/>
<gene>
    <name evidence="3" type="ORF">CJP73_07595</name>
</gene>
<dbReference type="SUPFAM" id="SSF52540">
    <property type="entry name" value="P-loop containing nucleoside triphosphate hydrolases"/>
    <property type="match status" value="1"/>
</dbReference>
<evidence type="ECO:0000259" key="2">
    <source>
        <dbReference type="Pfam" id="PF00437"/>
    </source>
</evidence>
<name>A0A3A1YU06_9BURK</name>
<dbReference type="InterPro" id="IPR001482">
    <property type="entry name" value="T2SS/T4SS_dom"/>
</dbReference>
<dbReference type="InterPro" id="IPR027417">
    <property type="entry name" value="P-loop_NTPase"/>
</dbReference>
<protein>
    <recommendedName>
        <fullName evidence="2">Bacterial type II secretion system protein E domain-containing protein</fullName>
    </recommendedName>
</protein>
<dbReference type="PANTHER" id="PTHR30486:SF6">
    <property type="entry name" value="TYPE IV PILUS RETRACTATION ATPASE PILT"/>
    <property type="match status" value="1"/>
</dbReference>
<proteinExistence type="inferred from homology"/>
<dbReference type="InterPro" id="IPR050921">
    <property type="entry name" value="T4SS_GSP_E_ATPase"/>
</dbReference>
<organism evidence="3 4">
    <name type="scientific">Neopusillimonas maritima</name>
    <dbReference type="NCBI Taxonomy" id="2026239"/>
    <lineage>
        <taxon>Bacteria</taxon>
        <taxon>Pseudomonadati</taxon>
        <taxon>Pseudomonadota</taxon>
        <taxon>Betaproteobacteria</taxon>
        <taxon>Burkholderiales</taxon>
        <taxon>Alcaligenaceae</taxon>
        <taxon>Neopusillimonas</taxon>
    </lineage>
</organism>